<proteinExistence type="predicted"/>
<keyword evidence="2" id="KW-1185">Reference proteome</keyword>
<comment type="caution">
    <text evidence="1">The sequence shown here is derived from an EMBL/GenBank/DDBJ whole genome shotgun (WGS) entry which is preliminary data.</text>
</comment>
<protein>
    <submittedName>
        <fullName evidence="1">Uncharacterized protein</fullName>
    </submittedName>
</protein>
<evidence type="ECO:0000313" key="2">
    <source>
        <dbReference type="Proteomes" id="UP000222564"/>
    </source>
</evidence>
<name>A0A2C6MHH3_9FIRM</name>
<evidence type="ECO:0000313" key="1">
    <source>
        <dbReference type="EMBL" id="PHJ39194.1"/>
    </source>
</evidence>
<dbReference type="EMBL" id="AWQQ01000029">
    <property type="protein sequence ID" value="PHJ39194.1"/>
    <property type="molecule type" value="Genomic_DNA"/>
</dbReference>
<reference evidence="1 2" key="1">
    <citation type="submission" date="2013-09" db="EMBL/GenBank/DDBJ databases">
        <title>Biodegradation of hydrocarbons in the deep terrestrial subsurface : characterization of a microbial consortium composed of two Desulfotomaculum species originating from a deep geological formation.</title>
        <authorList>
            <person name="Aullo T."/>
            <person name="Berlendis S."/>
            <person name="Lascourreges J.-F."/>
            <person name="Dessort D."/>
            <person name="Saint-Laurent S."/>
            <person name="Schraauwers B."/>
            <person name="Mas J."/>
            <person name="Magot M."/>
            <person name="Ranchou-Peyruse A."/>
        </authorList>
    </citation>
    <scope>NUCLEOTIDE SEQUENCE [LARGE SCALE GENOMIC DNA]</scope>
    <source>
        <strain evidence="1 2">Bs107</strain>
    </source>
</reference>
<dbReference type="Proteomes" id="UP000222564">
    <property type="component" value="Unassembled WGS sequence"/>
</dbReference>
<gene>
    <name evidence="1" type="ORF">P378_04985</name>
</gene>
<sequence length="35" mass="3878">MEACPNDALKLVDTKEIGQEKVKKIVRDSFPGVAF</sequence>
<accession>A0A2C6MHH3</accession>
<dbReference type="AlphaFoldDB" id="A0A2C6MHH3"/>
<organism evidence="1 2">
    <name type="scientific">Desulforamulus profundi</name>
    <dbReference type="NCBI Taxonomy" id="1383067"/>
    <lineage>
        <taxon>Bacteria</taxon>
        <taxon>Bacillati</taxon>
        <taxon>Bacillota</taxon>
        <taxon>Clostridia</taxon>
        <taxon>Eubacteriales</taxon>
        <taxon>Peptococcaceae</taxon>
        <taxon>Desulforamulus</taxon>
    </lineage>
</organism>